<feature type="domain" description="N-acetyltransferase" evidence="3">
    <location>
        <begin position="1"/>
        <end position="159"/>
    </location>
</feature>
<dbReference type="CDD" id="cd04301">
    <property type="entry name" value="NAT_SF"/>
    <property type="match status" value="1"/>
</dbReference>
<dbReference type="RefSeq" id="WP_093507496.1">
    <property type="nucleotide sequence ID" value="NZ_BSSG01000014.1"/>
</dbReference>
<evidence type="ECO:0000313" key="4">
    <source>
        <dbReference type="EMBL" id="SFE29592.1"/>
    </source>
</evidence>
<keyword evidence="2" id="KW-0012">Acyltransferase</keyword>
<gene>
    <name evidence="4" type="ORF">SAMN05216372_11489</name>
</gene>
<dbReference type="Pfam" id="PF00583">
    <property type="entry name" value="Acetyltransf_1"/>
    <property type="match status" value="1"/>
</dbReference>
<keyword evidence="1 4" id="KW-0808">Transferase</keyword>
<proteinExistence type="predicted"/>
<dbReference type="PROSITE" id="PS51186">
    <property type="entry name" value="GNAT"/>
    <property type="match status" value="1"/>
</dbReference>
<dbReference type="GO" id="GO:0016747">
    <property type="term" value="F:acyltransferase activity, transferring groups other than amino-acyl groups"/>
    <property type="evidence" value="ECO:0007669"/>
    <property type="project" value="InterPro"/>
</dbReference>
<dbReference type="Gene3D" id="3.40.630.30">
    <property type="match status" value="1"/>
</dbReference>
<dbReference type="InterPro" id="IPR000182">
    <property type="entry name" value="GNAT_dom"/>
</dbReference>
<dbReference type="SUPFAM" id="SSF55729">
    <property type="entry name" value="Acyl-CoA N-acyltransferases (Nat)"/>
    <property type="match status" value="1"/>
</dbReference>
<dbReference type="InterPro" id="IPR050832">
    <property type="entry name" value="Bact_Acetyltransf"/>
</dbReference>
<dbReference type="EMBL" id="FOMO01000014">
    <property type="protein sequence ID" value="SFE29592.1"/>
    <property type="molecule type" value="Genomic_DNA"/>
</dbReference>
<keyword evidence="5" id="KW-1185">Reference proteome</keyword>
<sequence length="159" mass="17839">MDIRATHKDDWQLLKRIRLAALQDTPTAFGVSYQTAVADSDAHWQVRAAGERTRFWLALDEGRPVGLVGAGFRDPARYELIAMWVEPAARGSGVADGLVAAVKARAVVLGLEALFLEVAPENIRAVQFYRRHGFEFLDEWEPIDSHPHILAQSMRWSCK</sequence>
<organism evidence="4 5">
    <name type="scientific">Pseudomonas straminea</name>
    <dbReference type="NCBI Taxonomy" id="47882"/>
    <lineage>
        <taxon>Bacteria</taxon>
        <taxon>Pseudomonadati</taxon>
        <taxon>Pseudomonadota</taxon>
        <taxon>Gammaproteobacteria</taxon>
        <taxon>Pseudomonadales</taxon>
        <taxon>Pseudomonadaceae</taxon>
        <taxon>Phytopseudomonas</taxon>
    </lineage>
</organism>
<evidence type="ECO:0000313" key="5">
    <source>
        <dbReference type="Proteomes" id="UP000243950"/>
    </source>
</evidence>
<dbReference type="PANTHER" id="PTHR43877">
    <property type="entry name" value="AMINOALKYLPHOSPHONATE N-ACETYLTRANSFERASE-RELATED-RELATED"/>
    <property type="match status" value="1"/>
</dbReference>
<evidence type="ECO:0000256" key="1">
    <source>
        <dbReference type="ARBA" id="ARBA00022679"/>
    </source>
</evidence>
<name>A0A1I1ZDC6_PSEOC</name>
<dbReference type="AlphaFoldDB" id="A0A1I1ZDC6"/>
<protein>
    <submittedName>
        <fullName evidence="4">Acetyltransferase (GNAT) family protein</fullName>
    </submittedName>
</protein>
<reference evidence="5" key="1">
    <citation type="submission" date="2016-10" db="EMBL/GenBank/DDBJ databases">
        <authorList>
            <person name="Varghese N."/>
            <person name="Submissions S."/>
        </authorList>
    </citation>
    <scope>NUCLEOTIDE SEQUENCE [LARGE SCALE GENOMIC DNA]</scope>
    <source>
        <strain evidence="5">JCM 2783</strain>
    </source>
</reference>
<accession>A0A1I1ZDC6</accession>
<dbReference type="PANTHER" id="PTHR43877:SF2">
    <property type="entry name" value="AMINOALKYLPHOSPHONATE N-ACETYLTRANSFERASE-RELATED"/>
    <property type="match status" value="1"/>
</dbReference>
<evidence type="ECO:0000256" key="2">
    <source>
        <dbReference type="ARBA" id="ARBA00023315"/>
    </source>
</evidence>
<dbReference type="Proteomes" id="UP000243950">
    <property type="component" value="Unassembled WGS sequence"/>
</dbReference>
<dbReference type="InterPro" id="IPR016181">
    <property type="entry name" value="Acyl_CoA_acyltransferase"/>
</dbReference>
<evidence type="ECO:0000259" key="3">
    <source>
        <dbReference type="PROSITE" id="PS51186"/>
    </source>
</evidence>